<evidence type="ECO:0000256" key="5">
    <source>
        <dbReference type="PIRSR" id="PIRSR604808-1"/>
    </source>
</evidence>
<dbReference type="InterPro" id="IPR036691">
    <property type="entry name" value="Endo/exonu/phosph_ase_sf"/>
</dbReference>
<feature type="active site" description="Proton acceptor" evidence="5">
    <location>
        <position position="257"/>
    </location>
</feature>
<dbReference type="EMBL" id="VFPM01000001">
    <property type="protein sequence ID" value="TQM63984.1"/>
    <property type="molecule type" value="Genomic_DNA"/>
</dbReference>
<dbReference type="SUPFAM" id="SSF56219">
    <property type="entry name" value="DNase I-like"/>
    <property type="match status" value="1"/>
</dbReference>
<feature type="domain" description="Endonuclease/exonuclease/phosphatase" evidence="8">
    <location>
        <begin position="4"/>
        <end position="257"/>
    </location>
</feature>
<feature type="active site" evidence="5">
    <location>
        <position position="114"/>
    </location>
</feature>
<dbReference type="PANTHER" id="PTHR43250">
    <property type="entry name" value="EXODEOXYRIBONUCLEASE III"/>
    <property type="match status" value="1"/>
</dbReference>
<evidence type="ECO:0000256" key="2">
    <source>
        <dbReference type="ARBA" id="ARBA00022723"/>
    </source>
</evidence>
<evidence type="ECO:0000259" key="8">
    <source>
        <dbReference type="Pfam" id="PF03372"/>
    </source>
</evidence>
<feature type="binding site" evidence="6">
    <location>
        <position position="256"/>
    </location>
    <ligand>
        <name>Mg(2+)</name>
        <dbReference type="ChEBI" id="CHEBI:18420"/>
        <label>1</label>
    </ligand>
</feature>
<protein>
    <submittedName>
        <fullName evidence="9">Exodeoxyribonuclease-3</fullName>
    </submittedName>
</protein>
<dbReference type="OrthoDB" id="9803914at2"/>
<keyword evidence="3" id="KW-0378">Hydrolase</keyword>
<feature type="binding site" evidence="6">
    <location>
        <position position="257"/>
    </location>
    <ligand>
        <name>Mg(2+)</name>
        <dbReference type="ChEBI" id="CHEBI:18420"/>
        <label>1</label>
    </ligand>
</feature>
<evidence type="ECO:0000256" key="3">
    <source>
        <dbReference type="ARBA" id="ARBA00022801"/>
    </source>
</evidence>
<comment type="cofactor">
    <cofactor evidence="6">
        <name>Mg(2+)</name>
        <dbReference type="ChEBI" id="CHEBI:18420"/>
    </cofactor>
    <cofactor evidence="6">
        <name>Mn(2+)</name>
        <dbReference type="ChEBI" id="CHEBI:29035"/>
    </cofactor>
    <text evidence="6">Probably binds two magnesium or manganese ions per subunit.</text>
</comment>
<sequence>MRIISANVNGVRAAARRGAVPWLQAVEPDVLCLQEVRAGDVDLGKVLAEAGWGHWSVAHTEGAAKGRAGVAVVSREPHRAQTVGLAGGAFADAGRWVEVEVETPSGPLTIASTYVHTGEAGTERQEEKYAFLDAMTQRMARASRSGERMVVTGDLNVAHREADLKNWKGNLRKAGFLEGERAHLDAWLGEGAWVDVVRRAAGVGPGPYTWWSWRGKAFDNDSGWRIDYQLASAPVAATVADAWVGRAPTYAARWSDHAPVVVDYDV</sequence>
<keyword evidence="2 6" id="KW-0479">Metal-binding</keyword>
<feature type="active site" description="Proton donor/acceptor" evidence="5">
    <location>
        <position position="154"/>
    </location>
</feature>
<dbReference type="InterPro" id="IPR005135">
    <property type="entry name" value="Endo/exonuclease/phosphatase"/>
</dbReference>
<evidence type="ECO:0000256" key="1">
    <source>
        <dbReference type="ARBA" id="ARBA00007092"/>
    </source>
</evidence>
<keyword evidence="10" id="KW-1185">Reference proteome</keyword>
<evidence type="ECO:0000256" key="7">
    <source>
        <dbReference type="PIRSR" id="PIRSR604808-3"/>
    </source>
</evidence>
<keyword evidence="4 6" id="KW-0460">Magnesium</keyword>
<feature type="site" description="Important for catalytic activity" evidence="7">
    <location>
        <position position="227"/>
    </location>
</feature>
<gene>
    <name evidence="9" type="ORF">FBY41_0341</name>
</gene>
<dbReference type="PANTHER" id="PTHR43250:SF2">
    <property type="entry name" value="EXODEOXYRIBONUCLEASE III"/>
    <property type="match status" value="1"/>
</dbReference>
<dbReference type="InterPro" id="IPR004808">
    <property type="entry name" value="AP_endonuc_1"/>
</dbReference>
<feature type="binding site" evidence="6">
    <location>
        <position position="7"/>
    </location>
    <ligand>
        <name>Mg(2+)</name>
        <dbReference type="ChEBI" id="CHEBI:18420"/>
        <label>1</label>
    </ligand>
</feature>
<dbReference type="InterPro" id="IPR037493">
    <property type="entry name" value="ExoIII-like"/>
</dbReference>
<comment type="similarity">
    <text evidence="1">Belongs to the DNA repair enzymes AP/ExoA family.</text>
</comment>
<feature type="site" description="Transition state stabilizer" evidence="7">
    <location>
        <position position="156"/>
    </location>
</feature>
<dbReference type="GO" id="GO:0006281">
    <property type="term" value="P:DNA repair"/>
    <property type="evidence" value="ECO:0007669"/>
    <property type="project" value="InterPro"/>
</dbReference>
<feature type="site" description="Interaction with DNA substrate" evidence="7">
    <location>
        <position position="257"/>
    </location>
</feature>
<evidence type="ECO:0000313" key="10">
    <source>
        <dbReference type="Proteomes" id="UP000316747"/>
    </source>
</evidence>
<feature type="binding site" evidence="6">
    <location>
        <position position="154"/>
    </location>
    <ligand>
        <name>Mg(2+)</name>
        <dbReference type="ChEBI" id="CHEBI:18420"/>
        <label>1</label>
    </ligand>
</feature>
<dbReference type="RefSeq" id="WP_141841695.1">
    <property type="nucleotide sequence ID" value="NZ_VFPM01000001.1"/>
</dbReference>
<name>A0A543I063_9MICO</name>
<proteinExistence type="inferred from homology"/>
<dbReference type="AlphaFoldDB" id="A0A543I063"/>
<evidence type="ECO:0000256" key="4">
    <source>
        <dbReference type="ARBA" id="ARBA00022842"/>
    </source>
</evidence>
<reference evidence="9 10" key="1">
    <citation type="submission" date="2019-06" db="EMBL/GenBank/DDBJ databases">
        <title>Genome sequencing of plant associated microbes to promote plant fitness in Sorghum bicolor and Oryza sativa.</title>
        <authorList>
            <person name="Coleman-Derr D."/>
        </authorList>
    </citation>
    <scope>NUCLEOTIDE SEQUENCE [LARGE SCALE GENOMIC DNA]</scope>
    <source>
        <strain evidence="9 10">KV-663</strain>
    </source>
</reference>
<dbReference type="PROSITE" id="PS51435">
    <property type="entry name" value="AP_NUCLEASE_F1_4"/>
    <property type="match status" value="1"/>
</dbReference>
<keyword evidence="6" id="KW-0464">Manganese</keyword>
<comment type="caution">
    <text evidence="9">The sequence shown here is derived from an EMBL/GenBank/DDBJ whole genome shotgun (WGS) entry which is preliminary data.</text>
</comment>
<evidence type="ECO:0000313" key="9">
    <source>
        <dbReference type="EMBL" id="TQM63984.1"/>
    </source>
</evidence>
<dbReference type="GO" id="GO:0008311">
    <property type="term" value="F:double-stranded DNA 3'-5' DNA exonuclease activity"/>
    <property type="evidence" value="ECO:0007669"/>
    <property type="project" value="InterPro"/>
</dbReference>
<dbReference type="NCBIfam" id="TIGR00633">
    <property type="entry name" value="xth"/>
    <property type="match status" value="1"/>
</dbReference>
<dbReference type="Gene3D" id="3.60.10.10">
    <property type="entry name" value="Endonuclease/exonuclease/phosphatase"/>
    <property type="match status" value="1"/>
</dbReference>
<feature type="binding site" evidence="6">
    <location>
        <position position="156"/>
    </location>
    <ligand>
        <name>Mg(2+)</name>
        <dbReference type="ChEBI" id="CHEBI:18420"/>
        <label>1</label>
    </ligand>
</feature>
<dbReference type="Proteomes" id="UP000316747">
    <property type="component" value="Unassembled WGS sequence"/>
</dbReference>
<accession>A0A543I063</accession>
<dbReference type="GO" id="GO:0046872">
    <property type="term" value="F:metal ion binding"/>
    <property type="evidence" value="ECO:0007669"/>
    <property type="project" value="UniProtKB-KW"/>
</dbReference>
<evidence type="ECO:0000256" key="6">
    <source>
        <dbReference type="PIRSR" id="PIRSR604808-2"/>
    </source>
</evidence>
<dbReference type="Pfam" id="PF03372">
    <property type="entry name" value="Exo_endo_phos"/>
    <property type="match status" value="1"/>
</dbReference>
<feature type="binding site" evidence="6">
    <location>
        <position position="35"/>
    </location>
    <ligand>
        <name>Mg(2+)</name>
        <dbReference type="ChEBI" id="CHEBI:18420"/>
        <label>1</label>
    </ligand>
</feature>
<organism evidence="9 10">
    <name type="scientific">Humibacillus xanthopallidus</name>
    <dbReference type="NCBI Taxonomy" id="412689"/>
    <lineage>
        <taxon>Bacteria</taxon>
        <taxon>Bacillati</taxon>
        <taxon>Actinomycetota</taxon>
        <taxon>Actinomycetes</taxon>
        <taxon>Micrococcales</taxon>
        <taxon>Intrasporangiaceae</taxon>
        <taxon>Humibacillus</taxon>
    </lineage>
</organism>